<name>A0ABP5CU72_9ACTN</name>
<dbReference type="Pfam" id="PF03473">
    <property type="entry name" value="MOSC"/>
    <property type="match status" value="1"/>
</dbReference>
<keyword evidence="3" id="KW-1185">Reference proteome</keyword>
<evidence type="ECO:0000259" key="1">
    <source>
        <dbReference type="PROSITE" id="PS51340"/>
    </source>
</evidence>
<comment type="caution">
    <text evidence="2">The sequence shown here is derived from an EMBL/GenBank/DDBJ whole genome shotgun (WGS) entry which is preliminary data.</text>
</comment>
<gene>
    <name evidence="2" type="ORF">GCM10009798_31250</name>
</gene>
<reference evidence="3" key="1">
    <citation type="journal article" date="2019" name="Int. J. Syst. Evol. Microbiol.">
        <title>The Global Catalogue of Microorganisms (GCM) 10K type strain sequencing project: providing services to taxonomists for standard genome sequencing and annotation.</title>
        <authorList>
            <consortium name="The Broad Institute Genomics Platform"/>
            <consortium name="The Broad Institute Genome Sequencing Center for Infectious Disease"/>
            <person name="Wu L."/>
            <person name="Ma J."/>
        </authorList>
    </citation>
    <scope>NUCLEOTIDE SEQUENCE [LARGE SCALE GENOMIC DNA]</scope>
    <source>
        <strain evidence="3">JCM 15309</strain>
    </source>
</reference>
<sequence>MPVLRSVNVGRPKDKEWAGLGYTSIDKRPVTGPVRAHRMGLVGDVVSDTLHHGGADQAVYAFAREDLDRWERELGREIRDGQFGENLTTEGIDVNEAEIGDHWRIGTAIFEIAYVRTPCNDFKGWMGESGFDDRQWVKRFMAECRPGPYLRVLRQGEIAAGDEIETVHRQGHGVTVSTMFRAINLDHSLLPQLLCIDGLVEQVRVKAARITEGLPPGRTAV</sequence>
<accession>A0ABP5CU72</accession>
<proteinExistence type="predicted"/>
<dbReference type="InterPro" id="IPR052353">
    <property type="entry name" value="Benzoxazolinone_Detox_Enz"/>
</dbReference>
<dbReference type="InterPro" id="IPR005302">
    <property type="entry name" value="MoCF_Sase_C"/>
</dbReference>
<evidence type="ECO:0000313" key="3">
    <source>
        <dbReference type="Proteomes" id="UP001500571"/>
    </source>
</evidence>
<dbReference type="PANTHER" id="PTHR30212:SF2">
    <property type="entry name" value="PROTEIN YIIM"/>
    <property type="match status" value="1"/>
</dbReference>
<feature type="domain" description="MOSC" evidence="1">
    <location>
        <begin position="28"/>
        <end position="167"/>
    </location>
</feature>
<evidence type="ECO:0000313" key="2">
    <source>
        <dbReference type="EMBL" id="GAA1968452.1"/>
    </source>
</evidence>
<dbReference type="EMBL" id="BAAAPB010000003">
    <property type="protein sequence ID" value="GAA1968452.1"/>
    <property type="molecule type" value="Genomic_DNA"/>
</dbReference>
<dbReference type="Proteomes" id="UP001500571">
    <property type="component" value="Unassembled WGS sequence"/>
</dbReference>
<dbReference type="SUPFAM" id="SSF50800">
    <property type="entry name" value="PK beta-barrel domain-like"/>
    <property type="match status" value="1"/>
</dbReference>
<dbReference type="RefSeq" id="WP_344046339.1">
    <property type="nucleotide sequence ID" value="NZ_BAAAPB010000003.1"/>
</dbReference>
<dbReference type="InterPro" id="IPR011037">
    <property type="entry name" value="Pyrv_Knase-like_insert_dom_sf"/>
</dbReference>
<dbReference type="Gene3D" id="2.40.33.20">
    <property type="entry name" value="PK beta-barrel domain-like"/>
    <property type="match status" value="1"/>
</dbReference>
<dbReference type="PANTHER" id="PTHR30212">
    <property type="entry name" value="PROTEIN YIIM"/>
    <property type="match status" value="1"/>
</dbReference>
<dbReference type="PROSITE" id="PS51340">
    <property type="entry name" value="MOSC"/>
    <property type="match status" value="1"/>
</dbReference>
<protein>
    <submittedName>
        <fullName evidence="2">MOSC domain-containing protein</fullName>
    </submittedName>
</protein>
<organism evidence="2 3">
    <name type="scientific">Nocardioides panacihumi</name>
    <dbReference type="NCBI Taxonomy" id="400774"/>
    <lineage>
        <taxon>Bacteria</taxon>
        <taxon>Bacillati</taxon>
        <taxon>Actinomycetota</taxon>
        <taxon>Actinomycetes</taxon>
        <taxon>Propionibacteriales</taxon>
        <taxon>Nocardioidaceae</taxon>
        <taxon>Nocardioides</taxon>
    </lineage>
</organism>